<dbReference type="Proteomes" id="UP001176468">
    <property type="component" value="Unassembled WGS sequence"/>
</dbReference>
<evidence type="ECO:0000313" key="2">
    <source>
        <dbReference type="Proteomes" id="UP001176468"/>
    </source>
</evidence>
<protein>
    <submittedName>
        <fullName evidence="1">Uncharacterized protein</fullName>
    </submittedName>
</protein>
<comment type="caution">
    <text evidence="1">The sequence shown here is derived from an EMBL/GenBank/DDBJ whole genome shotgun (WGS) entry which is preliminary data.</text>
</comment>
<gene>
    <name evidence="1" type="ORF">Q5H94_02160</name>
</gene>
<organism evidence="1 2">
    <name type="scientific">Sphingomonas immobilis</name>
    <dbReference type="NCBI Taxonomy" id="3063997"/>
    <lineage>
        <taxon>Bacteria</taxon>
        <taxon>Pseudomonadati</taxon>
        <taxon>Pseudomonadota</taxon>
        <taxon>Alphaproteobacteria</taxon>
        <taxon>Sphingomonadales</taxon>
        <taxon>Sphingomonadaceae</taxon>
        <taxon>Sphingomonas</taxon>
    </lineage>
</organism>
<dbReference type="RefSeq" id="WP_304559521.1">
    <property type="nucleotide sequence ID" value="NZ_JAUQSZ010000001.1"/>
</dbReference>
<proteinExistence type="predicted"/>
<dbReference type="EMBL" id="JAUQSZ010000001">
    <property type="protein sequence ID" value="MDO7841119.1"/>
    <property type="molecule type" value="Genomic_DNA"/>
</dbReference>
<name>A0ABT8ZU75_9SPHN</name>
<accession>A0ABT8ZU75</accession>
<evidence type="ECO:0000313" key="1">
    <source>
        <dbReference type="EMBL" id="MDO7841119.1"/>
    </source>
</evidence>
<reference evidence="1" key="1">
    <citation type="submission" date="2023-07" db="EMBL/GenBank/DDBJ databases">
        <authorList>
            <person name="Kim M.K."/>
        </authorList>
    </citation>
    <scope>NUCLEOTIDE SEQUENCE</scope>
    <source>
        <strain evidence="1">CA1-15</strain>
    </source>
</reference>
<sequence length="119" mass="13678">MSTLPRPLEDWHEDCGDVLWWLWPIEQAPWVGTPLDLGLAVSFDLTVQIGRDLYEVEPKAVGDTGGWPWKEADDETLARLFWTPLPDYDALDEAIRDHMRGGPDPFTELHEAVRKDQHD</sequence>
<keyword evidence="2" id="KW-1185">Reference proteome</keyword>